<feature type="domain" description="N-acetyltransferase" evidence="1">
    <location>
        <begin position="131"/>
        <end position="260"/>
    </location>
</feature>
<organism evidence="2 3">
    <name type="scientific">Tumebacillus amylolyticus</name>
    <dbReference type="NCBI Taxonomy" id="2801339"/>
    <lineage>
        <taxon>Bacteria</taxon>
        <taxon>Bacillati</taxon>
        <taxon>Bacillota</taxon>
        <taxon>Bacilli</taxon>
        <taxon>Bacillales</taxon>
        <taxon>Alicyclobacillaceae</taxon>
        <taxon>Tumebacillus</taxon>
    </lineage>
</organism>
<accession>A0ABS1JEZ3</accession>
<evidence type="ECO:0000259" key="1">
    <source>
        <dbReference type="PROSITE" id="PS51186"/>
    </source>
</evidence>
<dbReference type="CDD" id="cd04301">
    <property type="entry name" value="NAT_SF"/>
    <property type="match status" value="1"/>
</dbReference>
<dbReference type="InterPro" id="IPR000182">
    <property type="entry name" value="GNAT_dom"/>
</dbReference>
<comment type="caution">
    <text evidence="2">The sequence shown here is derived from an EMBL/GenBank/DDBJ whole genome shotgun (WGS) entry which is preliminary data.</text>
</comment>
<dbReference type="Proteomes" id="UP000602284">
    <property type="component" value="Unassembled WGS sequence"/>
</dbReference>
<proteinExistence type="predicted"/>
<dbReference type="SUPFAM" id="SSF55729">
    <property type="entry name" value="Acyl-CoA N-acyltransferases (Nat)"/>
    <property type="match status" value="1"/>
</dbReference>
<reference evidence="2 3" key="1">
    <citation type="submission" date="2021-01" db="EMBL/GenBank/DDBJ databases">
        <title>Tumebacillus sp. strain ITR2 16S ribosomal RNA gene Genome sequencing and assembly.</title>
        <authorList>
            <person name="Kang M."/>
        </authorList>
    </citation>
    <scope>NUCLEOTIDE SEQUENCE [LARGE SCALE GENOMIC DNA]</scope>
    <source>
        <strain evidence="2 3">ITR2</strain>
    </source>
</reference>
<dbReference type="RefSeq" id="WP_201637779.1">
    <property type="nucleotide sequence ID" value="NZ_JAEQNB010000007.1"/>
</dbReference>
<dbReference type="PROSITE" id="PS51186">
    <property type="entry name" value="GNAT"/>
    <property type="match status" value="1"/>
</dbReference>
<evidence type="ECO:0000313" key="3">
    <source>
        <dbReference type="Proteomes" id="UP000602284"/>
    </source>
</evidence>
<dbReference type="Gene3D" id="3.40.630.30">
    <property type="match status" value="1"/>
</dbReference>
<sequence length="260" mass="29242">MICKLEERHRVVLTEFLAQDPYYALFFQGNLLAMGFGHPNLEYWGSFDGSELTAVLMRYVNNFSILAHEEGMDLQGLILIANEFDEIRALTGRPWIMEQFVSGLTRHPMSNLHHDYFCALSAEAFQPGSVESVRRTTVEDAEEVGVLYAQGEFKHFTADVYRRRLLDSHCRSFAVVDEQGRIVSMAMTTAETPDAAMIGSVYTPSESRGRGYASRAMSALCADLLADGKKPCLFYDNPSAGVIYRRLGFQDIGMFNMAEK</sequence>
<name>A0ABS1JEZ3_9BACL</name>
<dbReference type="Pfam" id="PF00583">
    <property type="entry name" value="Acetyltransf_1"/>
    <property type="match status" value="1"/>
</dbReference>
<gene>
    <name evidence="2" type="ORF">JJB07_19495</name>
</gene>
<protein>
    <submittedName>
        <fullName evidence="2">GNAT family N-acetyltransferase</fullName>
    </submittedName>
</protein>
<dbReference type="InterPro" id="IPR016181">
    <property type="entry name" value="Acyl_CoA_acyltransferase"/>
</dbReference>
<keyword evidence="3" id="KW-1185">Reference proteome</keyword>
<dbReference type="EMBL" id="JAEQNB010000007">
    <property type="protein sequence ID" value="MBL0388790.1"/>
    <property type="molecule type" value="Genomic_DNA"/>
</dbReference>
<evidence type="ECO:0000313" key="2">
    <source>
        <dbReference type="EMBL" id="MBL0388790.1"/>
    </source>
</evidence>